<gene>
    <name evidence="14" type="ORF">FQN60_013614</name>
</gene>
<evidence type="ECO:0000256" key="4">
    <source>
        <dbReference type="ARBA" id="ARBA00022989"/>
    </source>
</evidence>
<feature type="transmembrane region" description="Helical" evidence="11">
    <location>
        <begin position="698"/>
        <end position="718"/>
    </location>
</feature>
<keyword evidence="3 11" id="KW-0812">Transmembrane</keyword>
<dbReference type="AlphaFoldDB" id="A0A5J5CJC6"/>
<evidence type="ECO:0000256" key="10">
    <source>
        <dbReference type="SAM" id="MobiDB-lite"/>
    </source>
</evidence>
<reference evidence="14 15" key="1">
    <citation type="submission" date="2019-08" db="EMBL/GenBank/DDBJ databases">
        <title>A chromosome-level genome assembly, high-density linkage maps, and genome scans reveal the genomic architecture of hybrid incompatibilities underlying speciation via character displacement in darters (Percidae: Etheostominae).</title>
        <authorList>
            <person name="Moran R.L."/>
            <person name="Catchen J.M."/>
            <person name="Fuller R.C."/>
        </authorList>
    </citation>
    <scope>NUCLEOTIDE SEQUENCE [LARGE SCALE GENOMIC DNA]</scope>
    <source>
        <strain evidence="14">EspeVRDwgs_2016</strain>
        <tissue evidence="14">Muscle</tissue>
    </source>
</reference>
<accession>A0A5J5CJC6</accession>
<feature type="domain" description="Zinc transporter ZIP4 N-terminal" evidence="12">
    <location>
        <begin position="164"/>
        <end position="332"/>
    </location>
</feature>
<evidence type="ECO:0000313" key="14">
    <source>
        <dbReference type="EMBL" id="KAA8580656.1"/>
    </source>
</evidence>
<dbReference type="InterPro" id="IPR050799">
    <property type="entry name" value="ZIP_Transporter"/>
</dbReference>
<feature type="region of interest" description="Disordered" evidence="10">
    <location>
        <begin position="80"/>
        <end position="104"/>
    </location>
</feature>
<evidence type="ECO:0000259" key="13">
    <source>
        <dbReference type="Pfam" id="PF21116"/>
    </source>
</evidence>
<keyword evidence="4 11" id="KW-1133">Transmembrane helix</keyword>
<dbReference type="InterPro" id="IPR003689">
    <property type="entry name" value="ZIP"/>
</dbReference>
<dbReference type="GO" id="GO:0030003">
    <property type="term" value="P:intracellular monoatomic cation homeostasis"/>
    <property type="evidence" value="ECO:0007669"/>
    <property type="project" value="TreeGrafter"/>
</dbReference>
<feature type="domain" description="Zinc transporter ZIP4/12 EF-hand" evidence="13">
    <location>
        <begin position="340"/>
        <end position="451"/>
    </location>
</feature>
<dbReference type="Pfam" id="PF21116">
    <property type="entry name" value="EF-hand_Zip"/>
    <property type="match status" value="1"/>
</dbReference>
<proteinExistence type="inferred from homology"/>
<organism evidence="14 15">
    <name type="scientific">Etheostoma spectabile</name>
    <name type="common">orangethroat darter</name>
    <dbReference type="NCBI Taxonomy" id="54343"/>
    <lineage>
        <taxon>Eukaryota</taxon>
        <taxon>Metazoa</taxon>
        <taxon>Chordata</taxon>
        <taxon>Craniata</taxon>
        <taxon>Vertebrata</taxon>
        <taxon>Euteleostomi</taxon>
        <taxon>Actinopterygii</taxon>
        <taxon>Neopterygii</taxon>
        <taxon>Teleostei</taxon>
        <taxon>Neoteleostei</taxon>
        <taxon>Acanthomorphata</taxon>
        <taxon>Eupercaria</taxon>
        <taxon>Perciformes</taxon>
        <taxon>Percoidei</taxon>
        <taxon>Percidae</taxon>
        <taxon>Etheostomatinae</taxon>
        <taxon>Etheostoma</taxon>
    </lineage>
</organism>
<feature type="non-terminal residue" evidence="14">
    <location>
        <position position="1"/>
    </location>
</feature>
<dbReference type="GO" id="GO:0005385">
    <property type="term" value="F:zinc ion transmembrane transporter activity"/>
    <property type="evidence" value="ECO:0007669"/>
    <property type="project" value="TreeGrafter"/>
</dbReference>
<feature type="transmembrane region" description="Helical" evidence="11">
    <location>
        <begin position="757"/>
        <end position="780"/>
    </location>
</feature>
<evidence type="ECO:0000256" key="11">
    <source>
        <dbReference type="SAM" id="Phobius"/>
    </source>
</evidence>
<evidence type="ECO:0000259" key="12">
    <source>
        <dbReference type="Pfam" id="PF18292"/>
    </source>
</evidence>
<dbReference type="GO" id="GO:0071578">
    <property type="term" value="P:zinc ion import across plasma membrane"/>
    <property type="evidence" value="ECO:0007669"/>
    <property type="project" value="TreeGrafter"/>
</dbReference>
<dbReference type="EMBL" id="VOFY01000022">
    <property type="protein sequence ID" value="KAA8580656.1"/>
    <property type="molecule type" value="Genomic_DNA"/>
</dbReference>
<dbReference type="InterPro" id="IPR041137">
    <property type="entry name" value="ZIP4_N"/>
</dbReference>
<dbReference type="Proteomes" id="UP000327493">
    <property type="component" value="Chromosome 22"/>
</dbReference>
<dbReference type="InterPro" id="IPR049406">
    <property type="entry name" value="ZIP4_12_EF-hand"/>
</dbReference>
<keyword evidence="15" id="KW-1185">Reference proteome</keyword>
<dbReference type="PANTHER" id="PTHR12191">
    <property type="entry name" value="SOLUTE CARRIER FAMILY 39"/>
    <property type="match status" value="1"/>
</dbReference>
<dbReference type="GO" id="GO:0140410">
    <property type="term" value="F:monoatomic cation:bicarbonate symporter activity"/>
    <property type="evidence" value="ECO:0007669"/>
    <property type="project" value="TreeGrafter"/>
</dbReference>
<dbReference type="Pfam" id="PF18292">
    <property type="entry name" value="ZIP4_domain"/>
    <property type="match status" value="1"/>
</dbReference>
<evidence type="ECO:0000256" key="5">
    <source>
        <dbReference type="ARBA" id="ARBA00023136"/>
    </source>
</evidence>
<comment type="similarity">
    <text evidence="2">Belongs to the ZIP transporter (TC 2.A.5) family.</text>
</comment>
<dbReference type="Pfam" id="PF02535">
    <property type="entry name" value="Zip"/>
    <property type="match status" value="1"/>
</dbReference>
<comment type="subcellular location">
    <subcellularLocation>
        <location evidence="1">Membrane</location>
        <topology evidence="1">Multi-pass membrane protein</topology>
    </subcellularLocation>
</comment>
<evidence type="ECO:0000256" key="6">
    <source>
        <dbReference type="ARBA" id="ARBA00034634"/>
    </source>
</evidence>
<comment type="caution">
    <text evidence="14">The sequence shown here is derived from an EMBL/GenBank/DDBJ whole genome shotgun (WGS) entry which is preliminary data.</text>
</comment>
<feature type="transmembrane region" description="Helical" evidence="11">
    <location>
        <begin position="470"/>
        <end position="493"/>
    </location>
</feature>
<protein>
    <recommendedName>
        <fullName evidence="7">Zinc transporter ZIP12</fullName>
    </recommendedName>
    <alternativeName>
        <fullName evidence="8">Solute carrier family 39 member 12</fullName>
    </alternativeName>
    <alternativeName>
        <fullName evidence="9">Zrt- and Irt-like protein 12</fullName>
    </alternativeName>
</protein>
<feature type="transmembrane region" description="Helical" evidence="11">
    <location>
        <begin position="500"/>
        <end position="528"/>
    </location>
</feature>
<feature type="transmembrane region" description="Helical" evidence="11">
    <location>
        <begin position="548"/>
        <end position="565"/>
    </location>
</feature>
<feature type="region of interest" description="Disordered" evidence="10">
    <location>
        <begin position="377"/>
        <end position="400"/>
    </location>
</feature>
<evidence type="ECO:0000256" key="7">
    <source>
        <dbReference type="ARBA" id="ARBA00040591"/>
    </source>
</evidence>
<sequence>ITLSGISHSISPTSRWPPPSPYVEKSGSVLHGNHSPLRLLQLILRSLLNSYSSTNAQEFSPNKLRIFCLSHRRRKTNLVAAAERSRGENASSASPGSLRESDSLGRNMHFRSSAPTLLLWPLLLCLVEVGGQKQGYLQEAVRALDLPLGTNDEPQLQKNHVGILITKLLWEVRCAERTGPSQDVCDKCLTPDVALSVLEHDGKAYLTEEDYERISTVLLYYIINLQDLCVSNAASFSSSSSFGNFQYYILALTNLHPAEDNHFLSSSETQSILQLINQNYNPSNQDASNLQCMDAAHLFQDVNVQENPGAGVSSVPKLAAAIISHILQGHCFRQTDLPSPAFFTDYIFQSLNCTSNLQIKDLEQLLYQLGVGQEAASHSHNRKRRSSQKRTGPPLDGFNHQTGEMSRDWAQVCFSANQLVDIFALSPHLPISKEHLRQMCPAIIQQLLGNACESAEQKRTGSLPTALEKYGYSTAAVLLITVGSMLGICLIFFNSCQETYTLILQLFVGLAVGTLSGDALLHLIPQILSLHDDTLSHEDDHFTEGKEYLWRILGIIAGIYSFFLIERIFSFFVTSHGHGHSDLPLELNCNGQSQRGKSISTIQLGPVDDLECTDVSPEHLGGMSPSHHKQGVPLLAVMVIVGDSLHNFADGLVVGAAFSSSAETGMATTVAILCHEIPHEMGDFAVLLSSGLSVKTAVLMNFLSALTAFMGLYIGLFVSSEMEVQRWIFAVTAGIFLYLSLVEMLPEMSRVKTDRPCLMFLLQNLGLLMGWACLLLLALFEHELKF</sequence>
<dbReference type="GO" id="GO:0005886">
    <property type="term" value="C:plasma membrane"/>
    <property type="evidence" value="ECO:0007669"/>
    <property type="project" value="TreeGrafter"/>
</dbReference>
<comment type="catalytic activity">
    <reaction evidence="6">
        <text>Zn(2+)(in) = Zn(2+)(out)</text>
        <dbReference type="Rhea" id="RHEA:29351"/>
        <dbReference type="ChEBI" id="CHEBI:29105"/>
    </reaction>
</comment>
<evidence type="ECO:0000256" key="1">
    <source>
        <dbReference type="ARBA" id="ARBA00004141"/>
    </source>
</evidence>
<evidence type="ECO:0000313" key="15">
    <source>
        <dbReference type="Proteomes" id="UP000327493"/>
    </source>
</evidence>
<feature type="compositionally biased region" description="Basic residues" evidence="10">
    <location>
        <begin position="379"/>
        <end position="388"/>
    </location>
</feature>
<name>A0A5J5CJC6_9PERO</name>
<keyword evidence="5 11" id="KW-0472">Membrane</keyword>
<evidence type="ECO:0000256" key="9">
    <source>
        <dbReference type="ARBA" id="ARBA00042971"/>
    </source>
</evidence>
<dbReference type="PANTHER" id="PTHR12191:SF4">
    <property type="entry name" value="ZINC TRANSPORTER ZIP12"/>
    <property type="match status" value="1"/>
</dbReference>
<feature type="region of interest" description="Disordered" evidence="10">
    <location>
        <begin position="1"/>
        <end position="21"/>
    </location>
</feature>
<evidence type="ECO:0000256" key="2">
    <source>
        <dbReference type="ARBA" id="ARBA00006939"/>
    </source>
</evidence>
<evidence type="ECO:0000256" key="3">
    <source>
        <dbReference type="ARBA" id="ARBA00022692"/>
    </source>
</evidence>
<evidence type="ECO:0000256" key="8">
    <source>
        <dbReference type="ARBA" id="ARBA00042541"/>
    </source>
</evidence>
<feature type="compositionally biased region" description="Polar residues" evidence="10">
    <location>
        <begin position="1"/>
        <end position="14"/>
    </location>
</feature>
<feature type="transmembrane region" description="Helical" evidence="11">
    <location>
        <begin position="724"/>
        <end position="745"/>
    </location>
</feature>